<dbReference type="Pfam" id="PF10187">
    <property type="entry name" value="FAM192A_Fyv6_N"/>
    <property type="match status" value="1"/>
</dbReference>
<feature type="compositionally biased region" description="Basic residues" evidence="3">
    <location>
        <begin position="1"/>
        <end position="10"/>
    </location>
</feature>
<comment type="subcellular location">
    <subcellularLocation>
        <location evidence="1">Nucleus</location>
    </subcellularLocation>
</comment>
<name>A0A9C7Q5B2_9RHOD</name>
<evidence type="ECO:0000259" key="4">
    <source>
        <dbReference type="Pfam" id="PF10187"/>
    </source>
</evidence>
<evidence type="ECO:0000256" key="2">
    <source>
        <dbReference type="ARBA" id="ARBA00023242"/>
    </source>
</evidence>
<accession>A0A9C7Q5B2</accession>
<organism evidence="5 6">
    <name type="scientific">Galdieria partita</name>
    <dbReference type="NCBI Taxonomy" id="83374"/>
    <lineage>
        <taxon>Eukaryota</taxon>
        <taxon>Rhodophyta</taxon>
        <taxon>Bangiophyceae</taxon>
        <taxon>Galdieriales</taxon>
        <taxon>Galdieriaceae</taxon>
        <taxon>Galdieria</taxon>
    </lineage>
</organism>
<reference evidence="5" key="1">
    <citation type="journal article" date="2022" name="Proc. Natl. Acad. Sci. U.S.A.">
        <title>Life cycle and functional genomics of the unicellular red alga Galdieria for elucidating algal and plant evolution and industrial use.</title>
        <authorList>
            <person name="Hirooka S."/>
            <person name="Itabashi T."/>
            <person name="Ichinose T.M."/>
            <person name="Onuma R."/>
            <person name="Fujiwara T."/>
            <person name="Yamashita S."/>
            <person name="Jong L.W."/>
            <person name="Tomita R."/>
            <person name="Iwane A.H."/>
            <person name="Miyagishima S.Y."/>
        </authorList>
    </citation>
    <scope>NUCLEOTIDE SEQUENCE</scope>
    <source>
        <strain evidence="5">NBRC 102759</strain>
    </source>
</reference>
<dbReference type="AlphaFoldDB" id="A0A9C7Q5B2"/>
<evidence type="ECO:0000256" key="1">
    <source>
        <dbReference type="ARBA" id="ARBA00004123"/>
    </source>
</evidence>
<feature type="domain" description="FAM192A/Fyv6 N-terminal" evidence="4">
    <location>
        <begin position="41"/>
        <end position="107"/>
    </location>
</feature>
<dbReference type="InterPro" id="IPR019331">
    <property type="entry name" value="FAM192A/Fyv6_N"/>
</dbReference>
<dbReference type="EMBL" id="BQMJ01000072">
    <property type="protein sequence ID" value="GJQ15647.1"/>
    <property type="molecule type" value="Genomic_DNA"/>
</dbReference>
<evidence type="ECO:0000256" key="3">
    <source>
        <dbReference type="SAM" id="MobiDB-lite"/>
    </source>
</evidence>
<keyword evidence="2" id="KW-0539">Nucleus</keyword>
<protein>
    <recommendedName>
        <fullName evidence="4">FAM192A/Fyv6 N-terminal domain-containing protein</fullName>
    </recommendedName>
</protein>
<dbReference type="Proteomes" id="UP001061958">
    <property type="component" value="Unassembled WGS sequence"/>
</dbReference>
<feature type="region of interest" description="Disordered" evidence="3">
    <location>
        <begin position="1"/>
        <end position="75"/>
    </location>
</feature>
<sequence length="192" mass="21735">MNSGSHRKAPISRSVEQVFPQASSSQHPSLTSQKMTPSFSKKSGKEDKSLYEQLKQQREKHEDDSDWEDTSGSIKAPVVLEDEDIEFLDQLKKKKEESFRSLDEQVEKFKERRHNLVLIPAQEQVTKEGGGRPENNQSISVTSCGKRKFGRLPNYLKTKEKRTKVASVESNIIPSLIPYSSGDDSEGEKPAR</sequence>
<feature type="compositionally biased region" description="Polar residues" evidence="3">
    <location>
        <begin position="20"/>
        <end position="41"/>
    </location>
</feature>
<evidence type="ECO:0000313" key="6">
    <source>
        <dbReference type="Proteomes" id="UP001061958"/>
    </source>
</evidence>
<reference evidence="5" key="2">
    <citation type="submission" date="2022-01" db="EMBL/GenBank/DDBJ databases">
        <authorList>
            <person name="Hirooka S."/>
            <person name="Miyagishima S.Y."/>
        </authorList>
    </citation>
    <scope>NUCLEOTIDE SEQUENCE</scope>
    <source>
        <strain evidence="5">NBRC 102759</strain>
    </source>
</reference>
<keyword evidence="6" id="KW-1185">Reference proteome</keyword>
<gene>
    <name evidence="5" type="ORF">GpartN1_g7438.t1</name>
</gene>
<dbReference type="GO" id="GO:0005634">
    <property type="term" value="C:nucleus"/>
    <property type="evidence" value="ECO:0007669"/>
    <property type="project" value="UniProtKB-SubCell"/>
</dbReference>
<proteinExistence type="predicted"/>
<dbReference type="OrthoDB" id="10385385at2759"/>
<feature type="region of interest" description="Disordered" evidence="3">
    <location>
        <begin position="120"/>
        <end position="142"/>
    </location>
</feature>
<feature type="compositionally biased region" description="Basic and acidic residues" evidence="3">
    <location>
        <begin position="43"/>
        <end position="63"/>
    </location>
</feature>
<comment type="caution">
    <text evidence="5">The sequence shown here is derived from an EMBL/GenBank/DDBJ whole genome shotgun (WGS) entry which is preliminary data.</text>
</comment>
<evidence type="ECO:0000313" key="5">
    <source>
        <dbReference type="EMBL" id="GJQ15647.1"/>
    </source>
</evidence>